<name>A0A5J5ECZ3_9PEZI</name>
<dbReference type="InParanoid" id="A0A5J5ECZ3"/>
<sequence length="399" mass="45132">MIPRNELRRFEWKVPLRMPKDISEEIRMRQRRMQSFSKQLGQLGDPVESSLLSQECLSCVTSLKLLAISCPEGQTEACRTIRACQSLKKLSISKHGNYPDICVWEALLGGSRPPLLRLEHLIMSNLPLQGIQDEVNLGTLTALALHRCGGLSAFLDDWRTRTGTPINLHTFHITLGSQSAPEFRDIPKSVYNFMGSFSGLVEFALIIRRKDREGIYKVHVWPSEPVMNELLANHFETLKTIVLDCVPILSGGLTDSLLYTMYKRCPKLTGLGQQLNLSRTARLPCSAHGFLDVLSSVSHFRVCNRVYSYCRLEQATKLATLSIEHCMRQQPSRESNLRLVVFDAEAGSGEAWYYTVETVEDTSGATVPVVARISEERARELYGRIGVLNYRQEFAYNDF</sequence>
<accession>A0A5J5ECZ3</accession>
<protein>
    <submittedName>
        <fullName evidence="1">Uncharacterized protein</fullName>
    </submittedName>
</protein>
<reference evidence="1 2" key="1">
    <citation type="submission" date="2019-09" db="EMBL/GenBank/DDBJ databases">
        <title>Draft genome of the ectomycorrhizal ascomycete Sphaerosporella brunnea.</title>
        <authorList>
            <consortium name="DOE Joint Genome Institute"/>
            <person name="Benucci G.M."/>
            <person name="Marozzi G."/>
            <person name="Antonielli L."/>
            <person name="Sanchez S."/>
            <person name="Marco P."/>
            <person name="Wang X."/>
            <person name="Falini L.B."/>
            <person name="Barry K."/>
            <person name="Haridas S."/>
            <person name="Lipzen A."/>
            <person name="Labutti K."/>
            <person name="Grigoriev I.V."/>
            <person name="Murat C."/>
            <person name="Martin F."/>
            <person name="Albertini E."/>
            <person name="Donnini D."/>
            <person name="Bonito G."/>
        </authorList>
    </citation>
    <scope>NUCLEOTIDE SEQUENCE [LARGE SCALE GENOMIC DNA]</scope>
    <source>
        <strain evidence="1 2">Sb_GMNB300</strain>
    </source>
</reference>
<organism evidence="1 2">
    <name type="scientific">Sphaerosporella brunnea</name>
    <dbReference type="NCBI Taxonomy" id="1250544"/>
    <lineage>
        <taxon>Eukaryota</taxon>
        <taxon>Fungi</taxon>
        <taxon>Dikarya</taxon>
        <taxon>Ascomycota</taxon>
        <taxon>Pezizomycotina</taxon>
        <taxon>Pezizomycetes</taxon>
        <taxon>Pezizales</taxon>
        <taxon>Pyronemataceae</taxon>
        <taxon>Sphaerosporella</taxon>
    </lineage>
</organism>
<evidence type="ECO:0000313" key="2">
    <source>
        <dbReference type="Proteomes" id="UP000326924"/>
    </source>
</evidence>
<gene>
    <name evidence="1" type="ORF">FN846DRAFT_923655</name>
</gene>
<keyword evidence="2" id="KW-1185">Reference proteome</keyword>
<evidence type="ECO:0000313" key="1">
    <source>
        <dbReference type="EMBL" id="KAA8893442.1"/>
    </source>
</evidence>
<proteinExistence type="predicted"/>
<dbReference type="EMBL" id="VXIS01000442">
    <property type="protein sequence ID" value="KAA8893442.1"/>
    <property type="molecule type" value="Genomic_DNA"/>
</dbReference>
<comment type="caution">
    <text evidence="1">The sequence shown here is derived from an EMBL/GenBank/DDBJ whole genome shotgun (WGS) entry which is preliminary data.</text>
</comment>
<dbReference type="Proteomes" id="UP000326924">
    <property type="component" value="Unassembled WGS sequence"/>
</dbReference>
<dbReference type="AlphaFoldDB" id="A0A5J5ECZ3"/>